<dbReference type="GO" id="GO:0008270">
    <property type="term" value="F:zinc ion binding"/>
    <property type="evidence" value="ECO:0007669"/>
    <property type="project" value="UniProtKB-KW"/>
</dbReference>
<dbReference type="GO" id="GO:0043047">
    <property type="term" value="F:single-stranded telomeric DNA binding"/>
    <property type="evidence" value="ECO:0000318"/>
    <property type="project" value="GO_Central"/>
</dbReference>
<dbReference type="EMBL" id="CM000837">
    <property type="protein sequence ID" value="KRH63472.1"/>
    <property type="molecule type" value="Genomic_DNA"/>
</dbReference>
<dbReference type="InterPro" id="IPR012340">
    <property type="entry name" value="NA-bd_OB-fold"/>
</dbReference>
<dbReference type="FunFam" id="2.40.50.140:FF:000064">
    <property type="entry name" value="Replication protein A subunit"/>
    <property type="match status" value="1"/>
</dbReference>
<dbReference type="PANTHER" id="PTHR23273">
    <property type="entry name" value="REPLICATION FACTOR A 1, RFA1"/>
    <property type="match status" value="1"/>
</dbReference>
<evidence type="ECO:0000256" key="2">
    <source>
        <dbReference type="ARBA" id="ARBA00005690"/>
    </source>
</evidence>
<dbReference type="Gene3D" id="2.40.50.140">
    <property type="entry name" value="Nucleic acid-binding proteins"/>
    <property type="match status" value="2"/>
</dbReference>
<feature type="compositionally biased region" description="Low complexity" evidence="13">
    <location>
        <begin position="515"/>
        <end position="524"/>
    </location>
</feature>
<evidence type="ECO:0000256" key="4">
    <source>
        <dbReference type="ARBA" id="ARBA00022723"/>
    </source>
</evidence>
<dbReference type="Pfam" id="PF01336">
    <property type="entry name" value="tRNA_anti-codon"/>
    <property type="match status" value="1"/>
</dbReference>
<evidence type="ECO:0000259" key="14">
    <source>
        <dbReference type="Pfam" id="PF01336"/>
    </source>
</evidence>
<feature type="compositionally biased region" description="Polar residues" evidence="13">
    <location>
        <begin position="55"/>
        <end position="72"/>
    </location>
</feature>
<dbReference type="Proteomes" id="UP000008827">
    <property type="component" value="Chromosome 4"/>
</dbReference>
<dbReference type="FunFam" id="2.40.50.140:FF:000041">
    <property type="entry name" value="Replication protein A subunit"/>
    <property type="match status" value="1"/>
</dbReference>
<feature type="domain" description="Replication protein A OB" evidence="15">
    <location>
        <begin position="226"/>
        <end position="329"/>
    </location>
</feature>
<evidence type="ECO:0000313" key="16">
    <source>
        <dbReference type="EMBL" id="KRH63472.1"/>
    </source>
</evidence>
<comment type="subcellular location">
    <subcellularLocation>
        <location evidence="1 12">Nucleus</location>
    </subcellularLocation>
</comment>
<evidence type="ECO:0000259" key="15">
    <source>
        <dbReference type="Pfam" id="PF16900"/>
    </source>
</evidence>
<dbReference type="SMR" id="A0A0R0K9M1"/>
<dbReference type="GO" id="GO:0006289">
    <property type="term" value="P:nucleotide-excision repair"/>
    <property type="evidence" value="ECO:0000318"/>
    <property type="project" value="GO_Central"/>
</dbReference>
<dbReference type="EnsemblPlants" id="KRH63472">
    <property type="protein sequence ID" value="KRH63472"/>
    <property type="gene ID" value="GLYMA_04G179200"/>
</dbReference>
<dbReference type="AlphaFoldDB" id="A0A0R0K9M1"/>
<protein>
    <recommendedName>
        <fullName evidence="12">Replication protein A subunit</fullName>
    </recommendedName>
</protein>
<keyword evidence="9" id="KW-0233">DNA recombination</keyword>
<feature type="compositionally biased region" description="Polar residues" evidence="13">
    <location>
        <begin position="559"/>
        <end position="571"/>
    </location>
</feature>
<dbReference type="GO" id="GO:0005662">
    <property type="term" value="C:DNA replication factor A complex"/>
    <property type="evidence" value="ECO:0000318"/>
    <property type="project" value="GO_Central"/>
</dbReference>
<keyword evidence="5" id="KW-0227">DNA damage</keyword>
<evidence type="ECO:0000256" key="6">
    <source>
        <dbReference type="ARBA" id="ARBA00022771"/>
    </source>
</evidence>
<dbReference type="Gramene" id="KRH63472">
    <property type="protein sequence ID" value="KRH63472"/>
    <property type="gene ID" value="GLYMA_04G179200"/>
</dbReference>
<keyword evidence="3 12" id="KW-0235">DNA replication</keyword>
<dbReference type="CDD" id="cd04475">
    <property type="entry name" value="RPA1_DBD_B"/>
    <property type="match status" value="1"/>
</dbReference>
<comment type="subunit">
    <text evidence="12">Heterotrimer of RPA1, RPA2 and RPA3 (canonical replication protein A complex).</text>
</comment>
<feature type="region of interest" description="Disordered" evidence="13">
    <location>
        <begin position="513"/>
        <end position="588"/>
    </location>
</feature>
<dbReference type="SUPFAM" id="SSF50249">
    <property type="entry name" value="Nucleic acid-binding proteins"/>
    <property type="match status" value="2"/>
</dbReference>
<dbReference type="GO" id="GO:0007004">
    <property type="term" value="P:telomere maintenance via telomerase"/>
    <property type="evidence" value="ECO:0000318"/>
    <property type="project" value="GO_Central"/>
</dbReference>
<evidence type="ECO:0000313" key="17">
    <source>
        <dbReference type="EnsemblPlants" id="KRH63472"/>
    </source>
</evidence>
<gene>
    <name evidence="16" type="ORF">GLYMA_04G179200</name>
</gene>
<comment type="function">
    <text evidence="12">Component of the replication protein A complex (RPA) required for DNA recombination, repair and replication. The activity of RPA is mediated by single-stranded DNA binding and protein interactions. Probably involved in repair of double-strand DNA breaks (DSBs) induced by genotoxic stresses.</text>
</comment>
<feature type="region of interest" description="Disordered" evidence="13">
    <location>
        <begin position="1"/>
        <end position="24"/>
    </location>
</feature>
<organism evidence="16">
    <name type="scientific">Glycine max</name>
    <name type="common">Soybean</name>
    <name type="synonym">Glycine hispida</name>
    <dbReference type="NCBI Taxonomy" id="3847"/>
    <lineage>
        <taxon>Eukaryota</taxon>
        <taxon>Viridiplantae</taxon>
        <taxon>Streptophyta</taxon>
        <taxon>Embryophyta</taxon>
        <taxon>Tracheophyta</taxon>
        <taxon>Spermatophyta</taxon>
        <taxon>Magnoliopsida</taxon>
        <taxon>eudicotyledons</taxon>
        <taxon>Gunneridae</taxon>
        <taxon>Pentapetalae</taxon>
        <taxon>rosids</taxon>
        <taxon>fabids</taxon>
        <taxon>Fabales</taxon>
        <taxon>Fabaceae</taxon>
        <taxon>Papilionoideae</taxon>
        <taxon>50 kb inversion clade</taxon>
        <taxon>NPAAA clade</taxon>
        <taxon>indigoferoid/millettioid clade</taxon>
        <taxon>Phaseoleae</taxon>
        <taxon>Glycine</taxon>
        <taxon>Glycine subgen. Soja</taxon>
    </lineage>
</organism>
<dbReference type="NCBIfam" id="TIGR00617">
    <property type="entry name" value="rpa1"/>
    <property type="match status" value="1"/>
</dbReference>
<sequence length="588" mass="65603">MPARPNIASPSPDHPKANPYASSVYSSNALPTYPKVEHEISRSAPFSGSSGGQNTGFHNPQFEASRSLQNSYARPPQQPMYRHPSPMYTNKAPMGRNEAAPRIIPIATLNPYQSMWTIKARVTFKAELRHYTNARGDRKVFSFDLLDSDGGEIRATCFNVVADQFYNVIEAGKVYLIFRGSIKPTQKNFNHLPNDQELTLDVASIIQPCLDDNDSITSQTFNYRPISEIESLENNNIVDVIGVVTSISPKTSIMRKNGTEVQKRTLQLKDMSGRSVELTLRGNFCIVEGQMLQSICDVGEFPVLATKAIRVNDFNGKSVGTIATSQLYVEADFPEACILKIWFENEGKSVPTLSISREMSNLGKTDVRKTISQIKDEKLGTSEKPNWISVFAAFHTLRELHRVYNVQKILMDDLRKETKQKKFWTPMNGIDIKDLCLKERSGSCFGETIKRQRGFDLERPAERDIFYGGCDEHEAGLSSYTALERCKISSNDDDGYDEDMEVDLTLSIGGGSQVNNKKNSSSKKPYLLPLGCSDSPNGKTRELNSSVSFQSDRVGDFSDPTTPMSSSSVTFDQERKGPHCLSQGLKLK</sequence>
<feature type="compositionally biased region" description="Polar residues" evidence="13">
    <location>
        <begin position="534"/>
        <end position="551"/>
    </location>
</feature>
<dbReference type="InterPro" id="IPR031657">
    <property type="entry name" value="REPA_OB_2"/>
</dbReference>
<dbReference type="InParanoid" id="A0A0R0K9M1"/>
<keyword evidence="11 12" id="KW-0539">Nucleus</keyword>
<evidence type="ECO:0000256" key="1">
    <source>
        <dbReference type="ARBA" id="ARBA00004123"/>
    </source>
</evidence>
<dbReference type="InterPro" id="IPR004365">
    <property type="entry name" value="NA-bd_OB_tRNA"/>
</dbReference>
<reference evidence="16 17" key="1">
    <citation type="journal article" date="2010" name="Nature">
        <title>Genome sequence of the palaeopolyploid soybean.</title>
        <authorList>
            <person name="Schmutz J."/>
            <person name="Cannon S.B."/>
            <person name="Schlueter J."/>
            <person name="Ma J."/>
            <person name="Mitros T."/>
            <person name="Nelson W."/>
            <person name="Hyten D.L."/>
            <person name="Song Q."/>
            <person name="Thelen J.J."/>
            <person name="Cheng J."/>
            <person name="Xu D."/>
            <person name="Hellsten U."/>
            <person name="May G.D."/>
            <person name="Yu Y."/>
            <person name="Sakurai T."/>
            <person name="Umezawa T."/>
            <person name="Bhattacharyya M.K."/>
            <person name="Sandhu D."/>
            <person name="Valliyodan B."/>
            <person name="Lindquist E."/>
            <person name="Peto M."/>
            <person name="Grant D."/>
            <person name="Shu S."/>
            <person name="Goodstein D."/>
            <person name="Barry K."/>
            <person name="Futrell-Griggs M."/>
            <person name="Abernathy B."/>
            <person name="Du J."/>
            <person name="Tian Z."/>
            <person name="Zhu L."/>
            <person name="Gill N."/>
            <person name="Joshi T."/>
            <person name="Libault M."/>
            <person name="Sethuraman A."/>
            <person name="Zhang X.-C."/>
            <person name="Shinozaki K."/>
            <person name="Nguyen H.T."/>
            <person name="Wing R.A."/>
            <person name="Cregan P."/>
            <person name="Specht J."/>
            <person name="Grimwood J."/>
            <person name="Rokhsar D."/>
            <person name="Stacey G."/>
            <person name="Shoemaker R.C."/>
            <person name="Jackson S.A."/>
        </authorList>
    </citation>
    <scope>NUCLEOTIDE SEQUENCE</scope>
    <source>
        <strain evidence="17">cv. Williams 82</strain>
        <tissue evidence="16">Callus</tissue>
    </source>
</reference>
<dbReference type="GO" id="GO:0006260">
    <property type="term" value="P:DNA replication"/>
    <property type="evidence" value="ECO:0000318"/>
    <property type="project" value="GO_Central"/>
</dbReference>
<dbReference type="GO" id="GO:0000724">
    <property type="term" value="P:double-strand break repair via homologous recombination"/>
    <property type="evidence" value="ECO:0000318"/>
    <property type="project" value="GO_Central"/>
</dbReference>
<evidence type="ECO:0000256" key="9">
    <source>
        <dbReference type="ARBA" id="ARBA00023172"/>
    </source>
</evidence>
<evidence type="ECO:0000256" key="8">
    <source>
        <dbReference type="ARBA" id="ARBA00023125"/>
    </source>
</evidence>
<dbReference type="STRING" id="3847.A0A0R0K9M1"/>
<keyword evidence="10" id="KW-0234">DNA repair</keyword>
<evidence type="ECO:0000256" key="10">
    <source>
        <dbReference type="ARBA" id="ARBA00023204"/>
    </source>
</evidence>
<evidence type="ECO:0000256" key="13">
    <source>
        <dbReference type="SAM" id="MobiDB-lite"/>
    </source>
</evidence>
<dbReference type="PANTHER" id="PTHR23273:SF4">
    <property type="entry name" value="REPLICATION PROTEIN A OB DOMAIN-CONTAINING PROTEIN"/>
    <property type="match status" value="1"/>
</dbReference>
<keyword evidence="4 12" id="KW-0479">Metal-binding</keyword>
<dbReference type="GO" id="GO:0051321">
    <property type="term" value="P:meiotic cell cycle"/>
    <property type="evidence" value="ECO:0000318"/>
    <property type="project" value="GO_Central"/>
</dbReference>
<evidence type="ECO:0000313" key="18">
    <source>
        <dbReference type="Proteomes" id="UP000008827"/>
    </source>
</evidence>
<dbReference type="CDD" id="cd04474">
    <property type="entry name" value="RPA1_DBD_A"/>
    <property type="match status" value="1"/>
</dbReference>
<dbReference type="GO" id="GO:0003684">
    <property type="term" value="F:damaged DNA binding"/>
    <property type="evidence" value="ECO:0000318"/>
    <property type="project" value="GO_Central"/>
</dbReference>
<evidence type="ECO:0000256" key="3">
    <source>
        <dbReference type="ARBA" id="ARBA00022705"/>
    </source>
</evidence>
<name>A0A0R0K9M1_SOYBN</name>
<evidence type="ECO:0000256" key="11">
    <source>
        <dbReference type="ARBA" id="ARBA00023242"/>
    </source>
</evidence>
<dbReference type="InterPro" id="IPR004591">
    <property type="entry name" value="Rfa1"/>
</dbReference>
<evidence type="ECO:0000256" key="12">
    <source>
        <dbReference type="RuleBase" id="RU364130"/>
    </source>
</evidence>
<feature type="domain" description="OB" evidence="14">
    <location>
        <begin position="116"/>
        <end position="203"/>
    </location>
</feature>
<evidence type="ECO:0000256" key="7">
    <source>
        <dbReference type="ARBA" id="ARBA00022833"/>
    </source>
</evidence>
<keyword evidence="6 12" id="KW-0863">Zinc-finger</keyword>
<keyword evidence="18" id="KW-1185">Reference proteome</keyword>
<accession>A0A0R0K9M1</accession>
<evidence type="ECO:0000256" key="5">
    <source>
        <dbReference type="ARBA" id="ARBA00022763"/>
    </source>
</evidence>
<feature type="region of interest" description="Disordered" evidence="13">
    <location>
        <begin position="40"/>
        <end position="89"/>
    </location>
</feature>
<dbReference type="Pfam" id="PF16900">
    <property type="entry name" value="REPA_OB_2"/>
    <property type="match status" value="1"/>
</dbReference>
<reference evidence="16" key="3">
    <citation type="submission" date="2018-07" db="EMBL/GenBank/DDBJ databases">
        <title>WGS assembly of Glycine max.</title>
        <authorList>
            <person name="Schmutz J."/>
            <person name="Cannon S."/>
            <person name="Schlueter J."/>
            <person name="Ma J."/>
            <person name="Mitros T."/>
            <person name="Nelson W."/>
            <person name="Hyten D."/>
            <person name="Song Q."/>
            <person name="Thelen J."/>
            <person name="Cheng J."/>
            <person name="Xu D."/>
            <person name="Hellsten U."/>
            <person name="May G."/>
            <person name="Yu Y."/>
            <person name="Sakurai T."/>
            <person name="Umezawa T."/>
            <person name="Bhattacharyya M."/>
            <person name="Sandhu D."/>
            <person name="Valliyodan B."/>
            <person name="Lindquist E."/>
            <person name="Peto M."/>
            <person name="Grant D."/>
            <person name="Shu S."/>
            <person name="Goodstein D."/>
            <person name="Barry K."/>
            <person name="Futrell-Griggs M."/>
            <person name="Abernathy B."/>
            <person name="Du J."/>
            <person name="Tian Z."/>
            <person name="Zhu L."/>
            <person name="Gill N."/>
            <person name="Joshi T."/>
            <person name="Libault M."/>
            <person name="Sethuraman A."/>
            <person name="Zhang X."/>
            <person name="Shinozaki K."/>
            <person name="Nguyen H."/>
            <person name="Wing R."/>
            <person name="Cregan P."/>
            <person name="Specht J."/>
            <person name="Grimwood J."/>
            <person name="Rokhsar D."/>
            <person name="Stacey G."/>
            <person name="Shoemaker R."/>
            <person name="Jackson S."/>
        </authorList>
    </citation>
    <scope>NUCLEOTIDE SEQUENCE</scope>
    <source>
        <tissue evidence="16">Callus</tissue>
    </source>
</reference>
<keyword evidence="7 12" id="KW-0862">Zinc</keyword>
<proteinExistence type="inferred from homology"/>
<reference evidence="17" key="2">
    <citation type="submission" date="2018-02" db="UniProtKB">
        <authorList>
            <consortium name="EnsemblPlants"/>
        </authorList>
    </citation>
    <scope>IDENTIFICATION</scope>
    <source>
        <strain evidence="17">Williams 82</strain>
    </source>
</reference>
<comment type="similarity">
    <text evidence="2 12">Belongs to the replication factor A protein 1 family.</text>
</comment>
<keyword evidence="8 12" id="KW-0238">DNA-binding</keyword>